<dbReference type="Pfam" id="PF22091">
    <property type="entry name" value="DUF6941"/>
    <property type="match status" value="1"/>
</dbReference>
<gene>
    <name evidence="1" type="ORF">EPD60_08575</name>
</gene>
<accession>A0A4R1BAV9</accession>
<dbReference type="AlphaFoldDB" id="A0A4R1BAV9"/>
<evidence type="ECO:0000313" key="1">
    <source>
        <dbReference type="EMBL" id="TCJ14058.1"/>
    </source>
</evidence>
<dbReference type="InterPro" id="IPR054221">
    <property type="entry name" value="DUF6941"/>
</dbReference>
<keyword evidence="2" id="KW-1185">Reference proteome</keyword>
<name>A0A4R1BAV9_9BACT</name>
<organism evidence="1 2">
    <name type="scientific">Flaviaesturariibacter flavus</name>
    <dbReference type="NCBI Taxonomy" id="2502780"/>
    <lineage>
        <taxon>Bacteria</taxon>
        <taxon>Pseudomonadati</taxon>
        <taxon>Bacteroidota</taxon>
        <taxon>Chitinophagia</taxon>
        <taxon>Chitinophagales</taxon>
        <taxon>Chitinophagaceae</taxon>
        <taxon>Flaviaestuariibacter</taxon>
    </lineage>
</organism>
<sequence>MEIEIFTLADHAQDAGGKLFINGTFDTIQAPQLPLVHPAFTLAMRLRFSAKEEGTRTLRLKTLTPSGKELIQPFEANIPVSAPQPPADYVGINFTLNLYQVKLEEAGSYSFQLFMDDEWATGIKLNVVAKQ</sequence>
<proteinExistence type="predicted"/>
<evidence type="ECO:0000313" key="2">
    <source>
        <dbReference type="Proteomes" id="UP000295334"/>
    </source>
</evidence>
<protein>
    <recommendedName>
        <fullName evidence="3">DUF4625 domain-containing protein</fullName>
    </recommendedName>
</protein>
<dbReference type="Proteomes" id="UP000295334">
    <property type="component" value="Unassembled WGS sequence"/>
</dbReference>
<comment type="caution">
    <text evidence="1">The sequence shown here is derived from an EMBL/GenBank/DDBJ whole genome shotgun (WGS) entry which is preliminary data.</text>
</comment>
<evidence type="ECO:0008006" key="3">
    <source>
        <dbReference type="Google" id="ProtNLM"/>
    </source>
</evidence>
<dbReference type="EMBL" id="SJZI01000042">
    <property type="protein sequence ID" value="TCJ14058.1"/>
    <property type="molecule type" value="Genomic_DNA"/>
</dbReference>
<dbReference type="OrthoDB" id="1716312at2"/>
<reference evidence="1 2" key="1">
    <citation type="submission" date="2019-03" db="EMBL/GenBank/DDBJ databases">
        <authorList>
            <person name="Kim M.K.M."/>
        </authorList>
    </citation>
    <scope>NUCLEOTIDE SEQUENCE [LARGE SCALE GENOMIC DNA]</scope>
    <source>
        <strain evidence="1 2">17J68-12</strain>
    </source>
</reference>
<dbReference type="RefSeq" id="WP_131448807.1">
    <property type="nucleotide sequence ID" value="NZ_SJZI01000042.1"/>
</dbReference>